<comment type="caution">
    <text evidence="1">The sequence shown here is derived from an EMBL/GenBank/DDBJ whole genome shotgun (WGS) entry which is preliminary data.</text>
</comment>
<name>A0AAD3P6Y5_NEPGR</name>
<gene>
    <name evidence="1" type="ORF">Nepgr_002515</name>
</gene>
<dbReference type="AlphaFoldDB" id="A0AAD3P6Y5"/>
<evidence type="ECO:0000313" key="1">
    <source>
        <dbReference type="EMBL" id="GMH00676.1"/>
    </source>
</evidence>
<proteinExistence type="predicted"/>
<protein>
    <submittedName>
        <fullName evidence="1">Uncharacterized protein</fullName>
    </submittedName>
</protein>
<dbReference type="EMBL" id="BSYO01000002">
    <property type="protein sequence ID" value="GMH00676.1"/>
    <property type="molecule type" value="Genomic_DNA"/>
</dbReference>
<evidence type="ECO:0000313" key="2">
    <source>
        <dbReference type="Proteomes" id="UP001279734"/>
    </source>
</evidence>
<organism evidence="1 2">
    <name type="scientific">Nepenthes gracilis</name>
    <name type="common">Slender pitcher plant</name>
    <dbReference type="NCBI Taxonomy" id="150966"/>
    <lineage>
        <taxon>Eukaryota</taxon>
        <taxon>Viridiplantae</taxon>
        <taxon>Streptophyta</taxon>
        <taxon>Embryophyta</taxon>
        <taxon>Tracheophyta</taxon>
        <taxon>Spermatophyta</taxon>
        <taxon>Magnoliopsida</taxon>
        <taxon>eudicotyledons</taxon>
        <taxon>Gunneridae</taxon>
        <taxon>Pentapetalae</taxon>
        <taxon>Caryophyllales</taxon>
        <taxon>Nepenthaceae</taxon>
        <taxon>Nepenthes</taxon>
    </lineage>
</organism>
<dbReference type="Proteomes" id="UP001279734">
    <property type="component" value="Unassembled WGS sequence"/>
</dbReference>
<sequence length="170" mass="18819">MGYVNCRLFKLDHSIGQKDAAFSLIRRAFPHEPRASLSHPFSVFGPQFLPPPLVMDVTLGGKMNPTVVAEDVHAMKKLKSFVTLLVGAGTLKSEMESQPRVLEKDLRPRRPSILEIVVSTGQDQRPPKKNSIDEEAEEDDIVTDLTGELPAMGALCNRDAAWKAIWLRGS</sequence>
<reference evidence="1" key="1">
    <citation type="submission" date="2023-05" db="EMBL/GenBank/DDBJ databases">
        <title>Nepenthes gracilis genome sequencing.</title>
        <authorList>
            <person name="Fukushima K."/>
        </authorList>
    </citation>
    <scope>NUCLEOTIDE SEQUENCE</scope>
    <source>
        <strain evidence="1">SING2019-196</strain>
    </source>
</reference>
<keyword evidence="2" id="KW-1185">Reference proteome</keyword>
<accession>A0AAD3P6Y5</accession>